<accession>A0AAN6GT23</accession>
<evidence type="ECO:0000313" key="2">
    <source>
        <dbReference type="EMBL" id="KAK0548753.1"/>
    </source>
</evidence>
<keyword evidence="3" id="KW-1185">Reference proteome</keyword>
<feature type="compositionally biased region" description="Basic and acidic residues" evidence="1">
    <location>
        <begin position="69"/>
        <end position="83"/>
    </location>
</feature>
<feature type="region of interest" description="Disordered" evidence="1">
    <location>
        <begin position="1"/>
        <end position="127"/>
    </location>
</feature>
<evidence type="ECO:0000256" key="1">
    <source>
        <dbReference type="SAM" id="MobiDB-lite"/>
    </source>
</evidence>
<feature type="compositionally biased region" description="Low complexity" evidence="1">
    <location>
        <begin position="40"/>
        <end position="62"/>
    </location>
</feature>
<name>A0AAN6GT23_9BASI</name>
<organism evidence="2 3">
    <name type="scientific">Tilletia horrida</name>
    <dbReference type="NCBI Taxonomy" id="155126"/>
    <lineage>
        <taxon>Eukaryota</taxon>
        <taxon>Fungi</taxon>
        <taxon>Dikarya</taxon>
        <taxon>Basidiomycota</taxon>
        <taxon>Ustilaginomycotina</taxon>
        <taxon>Exobasidiomycetes</taxon>
        <taxon>Tilletiales</taxon>
        <taxon>Tilletiaceae</taxon>
        <taxon>Tilletia</taxon>
    </lineage>
</organism>
<feature type="compositionally biased region" description="Polar residues" evidence="1">
    <location>
        <begin position="1"/>
        <end position="10"/>
    </location>
</feature>
<dbReference type="AlphaFoldDB" id="A0AAN6GT23"/>
<protein>
    <submittedName>
        <fullName evidence="2">Uncharacterized protein</fullName>
    </submittedName>
</protein>
<reference evidence="2" key="1">
    <citation type="journal article" date="2023" name="PhytoFront">
        <title>Draft Genome Resources of Seven Strains of Tilletia horrida, Causal Agent of Kernel Smut of Rice.</title>
        <authorList>
            <person name="Khanal S."/>
            <person name="Antony Babu S."/>
            <person name="Zhou X.G."/>
        </authorList>
    </citation>
    <scope>NUCLEOTIDE SEQUENCE</scope>
    <source>
        <strain evidence="2">TX6</strain>
    </source>
</reference>
<dbReference type="Proteomes" id="UP001176517">
    <property type="component" value="Unassembled WGS sequence"/>
</dbReference>
<feature type="compositionally biased region" description="Polar residues" evidence="1">
    <location>
        <begin position="114"/>
        <end position="127"/>
    </location>
</feature>
<comment type="caution">
    <text evidence="2">The sequence shown here is derived from an EMBL/GenBank/DDBJ whole genome shotgun (WGS) entry which is preliminary data.</text>
</comment>
<dbReference type="EMBL" id="JAPDMZ010000129">
    <property type="protein sequence ID" value="KAK0548753.1"/>
    <property type="molecule type" value="Genomic_DNA"/>
</dbReference>
<gene>
    <name evidence="2" type="ORF">OC846_004370</name>
</gene>
<sequence length="127" mass="13200">MTRIGTSKRSAPTPKGKSKSTASKSASKTKETRPVEPSKRASTTASSNNNNSSSSSSSAPARRSLRTSKGRDEEARQHLDDSGLHAVLPVPAAPQTASATTAKSTRKSRPAGSVASTTKAFNSLMKN</sequence>
<proteinExistence type="predicted"/>
<evidence type="ECO:0000313" key="3">
    <source>
        <dbReference type="Proteomes" id="UP001176517"/>
    </source>
</evidence>
<feature type="compositionally biased region" description="Basic and acidic residues" evidence="1">
    <location>
        <begin position="28"/>
        <end position="39"/>
    </location>
</feature>